<organism evidence="2 3">
    <name type="scientific">Nocardia terpenica</name>
    <dbReference type="NCBI Taxonomy" id="455432"/>
    <lineage>
        <taxon>Bacteria</taxon>
        <taxon>Bacillati</taxon>
        <taxon>Actinomycetota</taxon>
        <taxon>Actinomycetes</taxon>
        <taxon>Mycobacteriales</taxon>
        <taxon>Nocardiaceae</taxon>
        <taxon>Nocardia</taxon>
    </lineage>
</organism>
<name>A0A6G9ZCN8_9NOCA</name>
<dbReference type="Proteomes" id="UP000500953">
    <property type="component" value="Chromosome"/>
</dbReference>
<dbReference type="PANTHER" id="PTHR33744">
    <property type="entry name" value="CARBOHYDRATE DIACID REGULATOR"/>
    <property type="match status" value="1"/>
</dbReference>
<reference evidence="2 3" key="1">
    <citation type="journal article" date="2019" name="ACS Chem. Biol.">
        <title>Identification and Mobilization of a Cryptic Antibiotic Biosynthesis Gene Locus from a Human-Pathogenic Nocardia Isolate.</title>
        <authorList>
            <person name="Herisse M."/>
            <person name="Ishida K."/>
            <person name="Porter J.L."/>
            <person name="Howden B."/>
            <person name="Hertweck C."/>
            <person name="Stinear T.P."/>
            <person name="Pidot S.J."/>
        </authorList>
    </citation>
    <scope>NUCLEOTIDE SEQUENCE [LARGE SCALE GENOMIC DNA]</scope>
    <source>
        <strain evidence="2 3">AUSMDU00012715</strain>
    </source>
</reference>
<evidence type="ECO:0000313" key="2">
    <source>
        <dbReference type="EMBL" id="QIS23375.1"/>
    </source>
</evidence>
<proteinExistence type="predicted"/>
<feature type="domain" description="PucR C-terminal helix-turn-helix" evidence="1">
    <location>
        <begin position="183"/>
        <end position="240"/>
    </location>
</feature>
<dbReference type="Pfam" id="PF13556">
    <property type="entry name" value="HTH_30"/>
    <property type="match status" value="1"/>
</dbReference>
<dbReference type="AlphaFoldDB" id="A0A6G9ZCN8"/>
<dbReference type="Gene3D" id="1.10.10.2840">
    <property type="entry name" value="PucR C-terminal helix-turn-helix domain"/>
    <property type="match status" value="1"/>
</dbReference>
<dbReference type="RefSeq" id="WP_167490715.1">
    <property type="nucleotide sequence ID" value="NZ_CP046173.1"/>
</dbReference>
<sequence>MAETSSLASALLAGRPVSAIARESGIAIADEYHVVALAIPPHHDHHGPAADVAAEARHRAHRLQAALAERGGTAVLSQLSVGGGTVLIPRPRVGDRDIDLLIQHAARSAQIPVTATVVSSTAAGILAAAQRAHELLDVAQRLRVRHGVYRFDDLALEYQLTRPGPGREYLASLLDPLDGHPELRNTLVQHIGSGLYRQQTARILNVHVNTVDYRLRRIAQLTGLDPGQPAGLWYLQSALVAYAFSSAHRPDRQGEIC</sequence>
<dbReference type="InterPro" id="IPR042070">
    <property type="entry name" value="PucR_C-HTH_sf"/>
</dbReference>
<evidence type="ECO:0000313" key="3">
    <source>
        <dbReference type="Proteomes" id="UP000500953"/>
    </source>
</evidence>
<protein>
    <recommendedName>
        <fullName evidence="1">PucR C-terminal helix-turn-helix domain-containing protein</fullName>
    </recommendedName>
</protein>
<dbReference type="PANTHER" id="PTHR33744:SF1">
    <property type="entry name" value="DNA-BINDING TRANSCRIPTIONAL ACTIVATOR ADER"/>
    <property type="match status" value="1"/>
</dbReference>
<dbReference type="EMBL" id="CP046173">
    <property type="protein sequence ID" value="QIS23375.1"/>
    <property type="molecule type" value="Genomic_DNA"/>
</dbReference>
<accession>A0A6G9ZCN8</accession>
<gene>
    <name evidence="2" type="ORF">F6W96_38630</name>
</gene>
<evidence type="ECO:0000259" key="1">
    <source>
        <dbReference type="Pfam" id="PF13556"/>
    </source>
</evidence>
<dbReference type="InterPro" id="IPR025736">
    <property type="entry name" value="PucR_C-HTH_dom"/>
</dbReference>
<dbReference type="InterPro" id="IPR051448">
    <property type="entry name" value="CdaR-like_regulators"/>
</dbReference>